<organism evidence="1">
    <name type="scientific">Arundo donax</name>
    <name type="common">Giant reed</name>
    <name type="synonym">Donax arundinaceus</name>
    <dbReference type="NCBI Taxonomy" id="35708"/>
    <lineage>
        <taxon>Eukaryota</taxon>
        <taxon>Viridiplantae</taxon>
        <taxon>Streptophyta</taxon>
        <taxon>Embryophyta</taxon>
        <taxon>Tracheophyta</taxon>
        <taxon>Spermatophyta</taxon>
        <taxon>Magnoliopsida</taxon>
        <taxon>Liliopsida</taxon>
        <taxon>Poales</taxon>
        <taxon>Poaceae</taxon>
        <taxon>PACMAD clade</taxon>
        <taxon>Arundinoideae</taxon>
        <taxon>Arundineae</taxon>
        <taxon>Arundo</taxon>
    </lineage>
</organism>
<proteinExistence type="predicted"/>
<sequence>MLGAYNQHQIIVGSLNLNMLFHQTKMWTCSGALLMLSLNSICTSLTFHLENTSMVG</sequence>
<name>A0A0A9DZS6_ARUDO</name>
<protein>
    <submittedName>
        <fullName evidence="1">Uncharacterized protein</fullName>
    </submittedName>
</protein>
<accession>A0A0A9DZS6</accession>
<dbReference type="EMBL" id="GBRH01208658">
    <property type="protein sequence ID" value="JAD89237.1"/>
    <property type="molecule type" value="Transcribed_RNA"/>
</dbReference>
<dbReference type="AlphaFoldDB" id="A0A0A9DZS6"/>
<reference evidence="1" key="1">
    <citation type="submission" date="2014-09" db="EMBL/GenBank/DDBJ databases">
        <authorList>
            <person name="Magalhaes I.L.F."/>
            <person name="Oliveira U."/>
            <person name="Santos F.R."/>
            <person name="Vidigal T.H.D.A."/>
            <person name="Brescovit A.D."/>
            <person name="Santos A.J."/>
        </authorList>
    </citation>
    <scope>NUCLEOTIDE SEQUENCE</scope>
    <source>
        <tissue evidence="1">Shoot tissue taken approximately 20 cm above the soil surface</tissue>
    </source>
</reference>
<reference evidence="1" key="2">
    <citation type="journal article" date="2015" name="Data Brief">
        <title>Shoot transcriptome of the giant reed, Arundo donax.</title>
        <authorList>
            <person name="Barrero R.A."/>
            <person name="Guerrero F.D."/>
            <person name="Moolhuijzen P."/>
            <person name="Goolsby J.A."/>
            <person name="Tidwell J."/>
            <person name="Bellgard S.E."/>
            <person name="Bellgard M.I."/>
        </authorList>
    </citation>
    <scope>NUCLEOTIDE SEQUENCE</scope>
    <source>
        <tissue evidence="1">Shoot tissue taken approximately 20 cm above the soil surface</tissue>
    </source>
</reference>
<evidence type="ECO:0000313" key="1">
    <source>
        <dbReference type="EMBL" id="JAD89237.1"/>
    </source>
</evidence>